<reference evidence="1 2" key="1">
    <citation type="submission" date="2020-05" db="EMBL/GenBank/DDBJ databases">
        <title>Horizontal transmission and recombination maintain forever young bacterial symbiont genomes.</title>
        <authorList>
            <person name="Russell S.L."/>
            <person name="Pepper-Tunick E."/>
            <person name="Svedberg J."/>
            <person name="Byrne A."/>
            <person name="Ruelas Castillo J."/>
            <person name="Vollmers C."/>
            <person name="Beinart R.A."/>
            <person name="Corbett-Detig R."/>
        </authorList>
    </citation>
    <scope>NUCLEOTIDE SEQUENCE [LARGE SCALE GENOMIC DNA]</scope>
    <source>
        <strain evidence="1">4727-3</strain>
    </source>
</reference>
<dbReference type="AlphaFoldDB" id="A0A7Z0MQQ1"/>
<dbReference type="EMBL" id="JACCHS010000198">
    <property type="protein sequence ID" value="NYT47642.1"/>
    <property type="molecule type" value="Genomic_DNA"/>
</dbReference>
<protein>
    <submittedName>
        <fullName evidence="1">Uncharacterized protein</fullName>
    </submittedName>
</protein>
<evidence type="ECO:0000313" key="2">
    <source>
        <dbReference type="Proteomes" id="UP000537890"/>
    </source>
</evidence>
<name>A0A7Z0MQQ1_9GAMM</name>
<dbReference type="Proteomes" id="UP000537890">
    <property type="component" value="Unassembled WGS sequence"/>
</dbReference>
<evidence type="ECO:0000313" key="1">
    <source>
        <dbReference type="EMBL" id="NYT47642.1"/>
    </source>
</evidence>
<proteinExistence type="predicted"/>
<sequence>MMLISIACYVLALDGLSVFDGVLMFGPRGLFFGCTEAMAEQKSDILKKGQKRVPEKTPKKGVDFCWACWVY</sequence>
<organism evidence="1 2">
    <name type="scientific">Candidatus Methanofishera endochildressiae</name>
    <dbReference type="NCBI Taxonomy" id="2738884"/>
    <lineage>
        <taxon>Bacteria</taxon>
        <taxon>Pseudomonadati</taxon>
        <taxon>Pseudomonadota</taxon>
        <taxon>Gammaproteobacteria</taxon>
        <taxon>Candidatus Methanofishera</taxon>
    </lineage>
</organism>
<accession>A0A7Z0MQQ1</accession>
<comment type="caution">
    <text evidence="1">The sequence shown here is derived from an EMBL/GenBank/DDBJ whole genome shotgun (WGS) entry which is preliminary data.</text>
</comment>
<gene>
    <name evidence="1" type="ORF">H0A75_08940</name>
</gene>